<dbReference type="SUPFAM" id="SSF51395">
    <property type="entry name" value="FMN-linked oxidoreductases"/>
    <property type="match status" value="1"/>
</dbReference>
<evidence type="ECO:0000256" key="2">
    <source>
        <dbReference type="ARBA" id="ARBA00022630"/>
    </source>
</evidence>
<sequence length="371" mass="39055">MTSARKPPLERIPPEIACAADYEAFARERVEEGAWAYLDGAAADALTHAENLKAFARIRLVNRVLADLAGGHTRLELFGCAFDHPVMVAPVAFQKLAHPDGELATVTAAGVLKAGMVVSAQASMDMEELARQAAGPLWFQLYIQPDRDFTLQLVRRAEKAGYRALVLTVDAPVHGARNSEQRAGFSLPPDVEAVNLKAMRPLPPYMAGPGESAVFASPLLAAAPGWKDLNWLAAHTNLPILLKGILHPADAARAVEAGASGIVVSNHGGRTLDTLPAAIEALPGIVEAVAGRVPVLMDGGVRRGTDIVKALALGAKAVLVGRPVIDGLAAAGAPGVAHVLHMLRAELEVAMVLTGCRTLADIDASILWQDR</sequence>
<feature type="binding site" evidence="7">
    <location>
        <begin position="298"/>
        <end position="302"/>
    </location>
    <ligand>
        <name>FMN</name>
        <dbReference type="ChEBI" id="CHEBI:58210"/>
    </ligand>
</feature>
<keyword evidence="3 7" id="KW-0288">FMN</keyword>
<reference evidence="9 10" key="1">
    <citation type="journal article" date="2011" name="Stand. Genomic Sci.">
        <title>Complete genome sequence of Parvibaculum lavamentivorans type strain (DS-1(T)).</title>
        <authorList>
            <person name="Schleheck D."/>
            <person name="Weiss M."/>
            <person name="Pitluck S."/>
            <person name="Bruce D."/>
            <person name="Land M.L."/>
            <person name="Han S."/>
            <person name="Saunders E."/>
            <person name="Tapia R."/>
            <person name="Detter C."/>
            <person name="Brettin T."/>
            <person name="Han J."/>
            <person name="Woyke T."/>
            <person name="Goodwin L."/>
            <person name="Pennacchio L."/>
            <person name="Nolan M."/>
            <person name="Cook A.M."/>
            <person name="Kjelleberg S."/>
            <person name="Thomas T."/>
        </authorList>
    </citation>
    <scope>NUCLEOTIDE SEQUENCE [LARGE SCALE GENOMIC DNA]</scope>
    <source>
        <strain evidence="10">DS-1 / DSM 13023 / NCIMB 13966</strain>
    </source>
</reference>
<feature type="domain" description="FMN hydroxy acid dehydrogenase" evidence="8">
    <location>
        <begin position="11"/>
        <end position="371"/>
    </location>
</feature>
<protein>
    <submittedName>
        <fullName evidence="9">FMN-dependent alpha-hydroxy acid dehydrogenase</fullName>
    </submittedName>
</protein>
<evidence type="ECO:0000256" key="1">
    <source>
        <dbReference type="ARBA" id="ARBA00001917"/>
    </source>
</evidence>
<feature type="binding site" evidence="7">
    <location>
        <position position="168"/>
    </location>
    <ligand>
        <name>FMN</name>
        <dbReference type="ChEBI" id="CHEBI:58210"/>
    </ligand>
</feature>
<evidence type="ECO:0000256" key="6">
    <source>
        <dbReference type="PIRSR" id="PIRSR000138-1"/>
    </source>
</evidence>
<keyword evidence="2 7" id="KW-0285">Flavoprotein</keyword>
<dbReference type="AlphaFoldDB" id="A7HQ18"/>
<feature type="binding site" evidence="7">
    <location>
        <position position="267"/>
    </location>
    <ligand>
        <name>glyoxylate</name>
        <dbReference type="ChEBI" id="CHEBI:36655"/>
    </ligand>
</feature>
<dbReference type="InterPro" id="IPR037396">
    <property type="entry name" value="FMN_HAD"/>
</dbReference>
<feature type="binding site" evidence="7">
    <location>
        <position position="119"/>
    </location>
    <ligand>
        <name>FMN</name>
        <dbReference type="ChEBI" id="CHEBI:58210"/>
    </ligand>
</feature>
<dbReference type="KEGG" id="pla:Plav_0378"/>
<name>A7HQ18_PARL1</name>
<dbReference type="CDD" id="cd02809">
    <property type="entry name" value="alpha_hydroxyacid_oxid_FMN"/>
    <property type="match status" value="1"/>
</dbReference>
<evidence type="ECO:0000259" key="8">
    <source>
        <dbReference type="PROSITE" id="PS51349"/>
    </source>
</evidence>
<evidence type="ECO:0000256" key="4">
    <source>
        <dbReference type="ARBA" id="ARBA00023002"/>
    </source>
</evidence>
<comment type="cofactor">
    <cofactor evidence="1">
        <name>FMN</name>
        <dbReference type="ChEBI" id="CHEBI:58210"/>
    </cofactor>
</comment>
<dbReference type="eggNOG" id="COG1304">
    <property type="taxonomic scope" value="Bacteria"/>
</dbReference>
<feature type="binding site" evidence="7">
    <location>
        <begin position="90"/>
        <end position="92"/>
    </location>
    <ligand>
        <name>FMN</name>
        <dbReference type="ChEBI" id="CHEBI:58210"/>
    </ligand>
</feature>
<evidence type="ECO:0000313" key="9">
    <source>
        <dbReference type="EMBL" id="ABS62001.1"/>
    </source>
</evidence>
<dbReference type="GO" id="GO:0010181">
    <property type="term" value="F:FMN binding"/>
    <property type="evidence" value="ECO:0007669"/>
    <property type="project" value="InterPro"/>
</dbReference>
<evidence type="ECO:0000256" key="7">
    <source>
        <dbReference type="PIRSR" id="PIRSR000138-2"/>
    </source>
</evidence>
<dbReference type="PROSITE" id="PS51349">
    <property type="entry name" value="FMN_HYDROXY_ACID_DH_2"/>
    <property type="match status" value="1"/>
</dbReference>
<dbReference type="OrthoDB" id="9770452at2"/>
<evidence type="ECO:0000313" key="10">
    <source>
        <dbReference type="Proteomes" id="UP000006377"/>
    </source>
</evidence>
<dbReference type="HOGENOM" id="CLU_020639_0_0_5"/>
<feature type="binding site" evidence="7">
    <location>
        <position position="265"/>
    </location>
    <ligand>
        <name>FMN</name>
        <dbReference type="ChEBI" id="CHEBI:58210"/>
    </ligand>
</feature>
<feature type="binding site" evidence="7">
    <location>
        <position position="37"/>
    </location>
    <ligand>
        <name>glyoxylate</name>
        <dbReference type="ChEBI" id="CHEBI:36655"/>
    </ligand>
</feature>
<dbReference type="FunFam" id="3.20.20.70:FF:000029">
    <property type="entry name" value="L-lactate dehydrogenase"/>
    <property type="match status" value="1"/>
</dbReference>
<accession>A7HQ18</accession>
<dbReference type="Proteomes" id="UP000006377">
    <property type="component" value="Chromosome"/>
</dbReference>
<feature type="binding site" evidence="7">
    <location>
        <position position="243"/>
    </location>
    <ligand>
        <name>FMN</name>
        <dbReference type="ChEBI" id="CHEBI:58210"/>
    </ligand>
</feature>
<dbReference type="Gene3D" id="3.20.20.70">
    <property type="entry name" value="Aldolase class I"/>
    <property type="match status" value="1"/>
</dbReference>
<dbReference type="InterPro" id="IPR012133">
    <property type="entry name" value="Alpha-hydoxy_acid_DH_FMN"/>
</dbReference>
<feature type="active site" description="Proton acceptor" evidence="6">
    <location>
        <position position="267"/>
    </location>
</feature>
<dbReference type="PANTHER" id="PTHR10578">
    <property type="entry name" value="S -2-HYDROXY-ACID OXIDASE-RELATED"/>
    <property type="match status" value="1"/>
</dbReference>
<gene>
    <name evidence="9" type="ordered locus">Plav_0378</name>
</gene>
<dbReference type="RefSeq" id="WP_011995292.1">
    <property type="nucleotide sequence ID" value="NC_009719.1"/>
</dbReference>
<feature type="binding site" evidence="7">
    <location>
        <position position="177"/>
    </location>
    <ligand>
        <name>glyoxylate</name>
        <dbReference type="ChEBI" id="CHEBI:36655"/>
    </ligand>
</feature>
<dbReference type="STRING" id="402881.Plav_0378"/>
<keyword evidence="10" id="KW-1185">Reference proteome</keyword>
<feature type="binding site" evidence="7">
    <location>
        <position position="140"/>
    </location>
    <ligand>
        <name>FMN</name>
        <dbReference type="ChEBI" id="CHEBI:58210"/>
    </ligand>
</feature>
<dbReference type="PIRSF" id="PIRSF000138">
    <property type="entry name" value="Al-hdrx_acd_dh"/>
    <property type="match status" value="1"/>
</dbReference>
<comment type="similarity">
    <text evidence="5">Belongs to the FMN-dependent alpha-hydroxy acid dehydrogenase family.</text>
</comment>
<dbReference type="InterPro" id="IPR000262">
    <property type="entry name" value="FMN-dep_DH"/>
</dbReference>
<dbReference type="GO" id="GO:0016614">
    <property type="term" value="F:oxidoreductase activity, acting on CH-OH group of donors"/>
    <property type="evidence" value="ECO:0007669"/>
    <property type="project" value="UniProtKB-ARBA"/>
</dbReference>
<feature type="binding site" evidence="7">
    <location>
        <begin position="321"/>
        <end position="322"/>
    </location>
    <ligand>
        <name>FMN</name>
        <dbReference type="ChEBI" id="CHEBI:58210"/>
    </ligand>
</feature>
<organism evidence="9 10">
    <name type="scientific">Parvibaculum lavamentivorans (strain DS-1 / DSM 13023 / NCIMB 13966)</name>
    <dbReference type="NCBI Taxonomy" id="402881"/>
    <lineage>
        <taxon>Bacteria</taxon>
        <taxon>Pseudomonadati</taxon>
        <taxon>Pseudomonadota</taxon>
        <taxon>Alphaproteobacteria</taxon>
        <taxon>Hyphomicrobiales</taxon>
        <taxon>Parvibaculaceae</taxon>
        <taxon>Parvibaculum</taxon>
    </lineage>
</organism>
<evidence type="ECO:0000256" key="5">
    <source>
        <dbReference type="ARBA" id="ARBA00024042"/>
    </source>
</evidence>
<dbReference type="InterPro" id="IPR013785">
    <property type="entry name" value="Aldolase_TIM"/>
</dbReference>
<proteinExistence type="inferred from homology"/>
<evidence type="ECO:0000256" key="3">
    <source>
        <dbReference type="ARBA" id="ARBA00022643"/>
    </source>
</evidence>
<dbReference type="PANTHER" id="PTHR10578:SF107">
    <property type="entry name" value="2-HYDROXYACID OXIDASE 1"/>
    <property type="match status" value="1"/>
</dbReference>
<keyword evidence="4" id="KW-0560">Oxidoreductase</keyword>
<dbReference type="EMBL" id="CP000774">
    <property type="protein sequence ID" value="ABS62001.1"/>
    <property type="molecule type" value="Genomic_DNA"/>
</dbReference>
<feature type="binding site" evidence="7">
    <location>
        <position position="270"/>
    </location>
    <ligand>
        <name>glyoxylate</name>
        <dbReference type="ChEBI" id="CHEBI:36655"/>
    </ligand>
</feature>
<feature type="binding site" evidence="7">
    <location>
        <position position="142"/>
    </location>
    <ligand>
        <name>glyoxylate</name>
        <dbReference type="ChEBI" id="CHEBI:36655"/>
    </ligand>
</feature>
<dbReference type="Pfam" id="PF01070">
    <property type="entry name" value="FMN_dh"/>
    <property type="match status" value="1"/>
</dbReference>